<feature type="transmembrane region" description="Helical" evidence="1">
    <location>
        <begin position="70"/>
        <end position="90"/>
    </location>
</feature>
<feature type="transmembrane region" description="Helical" evidence="1">
    <location>
        <begin position="31"/>
        <end position="50"/>
    </location>
</feature>
<dbReference type="EMBL" id="JBHSKM010000019">
    <property type="protein sequence ID" value="MFC5217307.1"/>
    <property type="molecule type" value="Genomic_DNA"/>
</dbReference>
<comment type="caution">
    <text evidence="2">The sequence shown here is derived from an EMBL/GenBank/DDBJ whole genome shotgun (WGS) entry which is preliminary data.</text>
</comment>
<dbReference type="Proteomes" id="UP001596263">
    <property type="component" value="Unassembled WGS sequence"/>
</dbReference>
<protein>
    <submittedName>
        <fullName evidence="2">Uncharacterized protein</fullName>
    </submittedName>
</protein>
<feature type="transmembrane region" description="Helical" evidence="1">
    <location>
        <begin position="97"/>
        <end position="118"/>
    </location>
</feature>
<proteinExistence type="predicted"/>
<keyword evidence="3" id="KW-1185">Reference proteome</keyword>
<reference evidence="3" key="1">
    <citation type="journal article" date="2019" name="Int. J. Syst. Evol. Microbiol.">
        <title>The Global Catalogue of Microorganisms (GCM) 10K type strain sequencing project: providing services to taxonomists for standard genome sequencing and annotation.</title>
        <authorList>
            <consortium name="The Broad Institute Genomics Platform"/>
            <consortium name="The Broad Institute Genome Sequencing Center for Infectious Disease"/>
            <person name="Wu L."/>
            <person name="Ma J."/>
        </authorList>
    </citation>
    <scope>NUCLEOTIDE SEQUENCE [LARGE SCALE GENOMIC DNA]</scope>
    <source>
        <strain evidence="3">KCTC 42586</strain>
    </source>
</reference>
<keyword evidence="1" id="KW-1133">Transmembrane helix</keyword>
<organism evidence="2 3">
    <name type="scientific">Streptomyces coerulescens</name>
    <dbReference type="NCBI Taxonomy" id="29304"/>
    <lineage>
        <taxon>Bacteria</taxon>
        <taxon>Bacillati</taxon>
        <taxon>Actinomycetota</taxon>
        <taxon>Actinomycetes</taxon>
        <taxon>Kitasatosporales</taxon>
        <taxon>Streptomycetaceae</taxon>
        <taxon>Streptomyces</taxon>
    </lineage>
</organism>
<keyword evidence="1" id="KW-0472">Membrane</keyword>
<accession>A0ABW0CR93</accession>
<sequence>MFGDLGTVGVAAALTCLMIWGIPGEGKLKPLGWWTTVLVAMLAGSAYKAAGGPFAIVPDIIGTGVGFAQGFLKGLTMPAIALCVLIFMLFKKLTTRQVGYTALVFFYVAAGAGGRWSIISDAIENARAGLQ</sequence>
<evidence type="ECO:0000313" key="2">
    <source>
        <dbReference type="EMBL" id="MFC5217307.1"/>
    </source>
</evidence>
<gene>
    <name evidence="2" type="ORF">ACFPQ9_26055</name>
</gene>
<evidence type="ECO:0000256" key="1">
    <source>
        <dbReference type="SAM" id="Phobius"/>
    </source>
</evidence>
<name>A0ABW0CR93_STRCD</name>
<feature type="transmembrane region" description="Helical" evidence="1">
    <location>
        <begin position="6"/>
        <end position="24"/>
    </location>
</feature>
<evidence type="ECO:0000313" key="3">
    <source>
        <dbReference type="Proteomes" id="UP001596263"/>
    </source>
</evidence>
<dbReference type="RefSeq" id="WP_380857895.1">
    <property type="nucleotide sequence ID" value="NZ_JBHSKM010000019.1"/>
</dbReference>
<keyword evidence="1" id="KW-0812">Transmembrane</keyword>